<feature type="non-terminal residue" evidence="1">
    <location>
        <position position="52"/>
    </location>
</feature>
<organism evidence="1 2">
    <name type="scientific">Funneliformis geosporum</name>
    <dbReference type="NCBI Taxonomy" id="1117311"/>
    <lineage>
        <taxon>Eukaryota</taxon>
        <taxon>Fungi</taxon>
        <taxon>Fungi incertae sedis</taxon>
        <taxon>Mucoromycota</taxon>
        <taxon>Glomeromycotina</taxon>
        <taxon>Glomeromycetes</taxon>
        <taxon>Glomerales</taxon>
        <taxon>Glomeraceae</taxon>
        <taxon>Funneliformis</taxon>
    </lineage>
</organism>
<protein>
    <submittedName>
        <fullName evidence="1">6120_t:CDS:1</fullName>
    </submittedName>
</protein>
<keyword evidence="2" id="KW-1185">Reference proteome</keyword>
<proteinExistence type="predicted"/>
<dbReference type="Proteomes" id="UP001153678">
    <property type="component" value="Unassembled WGS sequence"/>
</dbReference>
<accession>A0A9W4WWS6</accession>
<gene>
    <name evidence="1" type="ORF">FWILDA_LOCUS11795</name>
</gene>
<sequence length="52" mass="6151">FRLEVLVNKQPFQNPVFWLMYLKTNNRAQEHDIICRLALLCLCRNCAALMAK</sequence>
<name>A0A9W4WWS6_9GLOM</name>
<evidence type="ECO:0000313" key="2">
    <source>
        <dbReference type="Proteomes" id="UP001153678"/>
    </source>
</evidence>
<comment type="caution">
    <text evidence="1">The sequence shown here is derived from an EMBL/GenBank/DDBJ whole genome shotgun (WGS) entry which is preliminary data.</text>
</comment>
<reference evidence="1" key="1">
    <citation type="submission" date="2022-08" db="EMBL/GenBank/DDBJ databases">
        <authorList>
            <person name="Kallberg Y."/>
            <person name="Tangrot J."/>
            <person name="Rosling A."/>
        </authorList>
    </citation>
    <scope>NUCLEOTIDE SEQUENCE</scope>
    <source>
        <strain evidence="1">Wild A</strain>
    </source>
</reference>
<evidence type="ECO:0000313" key="1">
    <source>
        <dbReference type="EMBL" id="CAI2184875.1"/>
    </source>
</evidence>
<dbReference type="AlphaFoldDB" id="A0A9W4WWS6"/>
<dbReference type="EMBL" id="CAMKVN010003495">
    <property type="protein sequence ID" value="CAI2184875.1"/>
    <property type="molecule type" value="Genomic_DNA"/>
</dbReference>